<dbReference type="InterPro" id="IPR036518">
    <property type="entry name" value="CobE/GbiG_C_sf"/>
</dbReference>
<dbReference type="Gene3D" id="3.30.420.180">
    <property type="entry name" value="CobE/GbiG C-terminal domain"/>
    <property type="match status" value="1"/>
</dbReference>
<feature type="domain" description="CobE/GbiG C-terminal" evidence="1">
    <location>
        <begin position="233"/>
        <end position="348"/>
    </location>
</feature>
<dbReference type="Pfam" id="PF11760">
    <property type="entry name" value="CbiG_N"/>
    <property type="match status" value="1"/>
</dbReference>
<reference evidence="4 5" key="1">
    <citation type="submission" date="2020-07" db="EMBL/GenBank/DDBJ databases">
        <title>A new beta-1,3-glucan-decomposing anaerobic bacterium isolated from anoxic soil subjected to biological soil disinfestation.</title>
        <authorList>
            <person name="Ueki A."/>
            <person name="Tonouchi A."/>
        </authorList>
    </citation>
    <scope>NUCLEOTIDE SEQUENCE [LARGE SCALE GENOMIC DNA]</scope>
    <source>
        <strain evidence="4 5">TW1</strain>
    </source>
</reference>
<accession>A0A6V8SKB1</accession>
<dbReference type="GO" id="GO:0009236">
    <property type="term" value="P:cobalamin biosynthetic process"/>
    <property type="evidence" value="ECO:0007669"/>
    <property type="project" value="InterPro"/>
</dbReference>
<dbReference type="InterPro" id="IPR002750">
    <property type="entry name" value="CobE/GbiG_C"/>
</dbReference>
<dbReference type="GO" id="GO:0016787">
    <property type="term" value="F:hydrolase activity"/>
    <property type="evidence" value="ECO:0007669"/>
    <property type="project" value="UniProtKB-KW"/>
</dbReference>
<feature type="domain" description="Cobalamin synthesis G N-terminal" evidence="2">
    <location>
        <begin position="49"/>
        <end position="123"/>
    </location>
</feature>
<dbReference type="Pfam" id="PF01890">
    <property type="entry name" value="CbiG_C"/>
    <property type="match status" value="1"/>
</dbReference>
<dbReference type="NCBIfam" id="NF004466">
    <property type="entry name" value="PRK05788.1-4"/>
    <property type="match status" value="1"/>
</dbReference>
<dbReference type="InterPro" id="IPR052553">
    <property type="entry name" value="CbiG_hydrolase"/>
</dbReference>
<protein>
    <submittedName>
        <fullName evidence="4">Cobalt-precorrin-5A hydrolase</fullName>
    </submittedName>
</protein>
<dbReference type="SUPFAM" id="SSF159664">
    <property type="entry name" value="CobE/GbiG C-terminal domain-like"/>
    <property type="match status" value="1"/>
</dbReference>
<dbReference type="InterPro" id="IPR021745">
    <property type="entry name" value="CbiG_mid"/>
</dbReference>
<organism evidence="4 5">
    <name type="scientific">Clostridium fungisolvens</name>
    <dbReference type="NCBI Taxonomy" id="1604897"/>
    <lineage>
        <taxon>Bacteria</taxon>
        <taxon>Bacillati</taxon>
        <taxon>Bacillota</taxon>
        <taxon>Clostridia</taxon>
        <taxon>Eubacteriales</taxon>
        <taxon>Clostridiaceae</taxon>
        <taxon>Clostridium</taxon>
    </lineage>
</organism>
<evidence type="ECO:0000259" key="3">
    <source>
        <dbReference type="Pfam" id="PF11761"/>
    </source>
</evidence>
<dbReference type="Proteomes" id="UP000580568">
    <property type="component" value="Unassembled WGS sequence"/>
</dbReference>
<dbReference type="EMBL" id="BLZR01000001">
    <property type="protein sequence ID" value="GFP77664.1"/>
    <property type="molecule type" value="Genomic_DNA"/>
</dbReference>
<dbReference type="PANTHER" id="PTHR37477">
    <property type="entry name" value="COBALT-PRECORRIN-5A HYDROLASE"/>
    <property type="match status" value="1"/>
</dbReference>
<evidence type="ECO:0000313" key="4">
    <source>
        <dbReference type="EMBL" id="GFP77664.1"/>
    </source>
</evidence>
<evidence type="ECO:0000313" key="5">
    <source>
        <dbReference type="Proteomes" id="UP000580568"/>
    </source>
</evidence>
<keyword evidence="5" id="KW-1185">Reference proteome</keyword>
<keyword evidence="4" id="KW-0378">Hydrolase</keyword>
<dbReference type="InterPro" id="IPR021744">
    <property type="entry name" value="CbiG_N"/>
</dbReference>
<dbReference type="RefSeq" id="WP_183279028.1">
    <property type="nucleotide sequence ID" value="NZ_BLZR01000001.1"/>
</dbReference>
<dbReference type="Pfam" id="PF11761">
    <property type="entry name" value="CbiG_mid"/>
    <property type="match status" value="1"/>
</dbReference>
<dbReference type="AlphaFoldDB" id="A0A6V8SKB1"/>
<dbReference type="InterPro" id="IPR038029">
    <property type="entry name" value="GbiG_N_sf"/>
</dbReference>
<evidence type="ECO:0000259" key="1">
    <source>
        <dbReference type="Pfam" id="PF01890"/>
    </source>
</evidence>
<dbReference type="PANTHER" id="PTHR37477:SF1">
    <property type="entry name" value="COBALT-PRECORRIN-5A HYDROLASE"/>
    <property type="match status" value="1"/>
</dbReference>
<gene>
    <name evidence="4" type="ORF">bsdtw1_03823</name>
</gene>
<feature type="domain" description="Cobalamin biosynthesis central region" evidence="3">
    <location>
        <begin position="128"/>
        <end position="229"/>
    </location>
</feature>
<proteinExistence type="predicted"/>
<comment type="caution">
    <text evidence="4">The sequence shown here is derived from an EMBL/GenBank/DDBJ whole genome shotgun (WGS) entry which is preliminary data.</text>
</comment>
<dbReference type="SUPFAM" id="SSF159672">
    <property type="entry name" value="CbiG N-terminal domain-like"/>
    <property type="match status" value="1"/>
</dbReference>
<name>A0A6V8SKB1_9CLOT</name>
<dbReference type="Gene3D" id="3.40.50.11220">
    <property type="match status" value="1"/>
</dbReference>
<sequence>MKIAAICINSQGEKLYRNINKYIPIDLFNKNDNGVFSIGEVVGEIFKQQKYDALIFFTSTGIAVRAIAPYIKSKDKDPAVLVIDVLGKYVISLLSGHLGGANELTIEISKLIKAEPIITTATDNMGLIAPDMIAKNNNLVIDDLKKAKEIAALLVAGEKVVFVDEEKKISTPKGYIDGDYDMQSCNAEKVEKTCYHNNLNSNKTNEKSGAVVVTNKDKYLNEDKTLCLIRKNIILGIGCRKDYSVDKMREIVIGKLKEFGFHKSAVKTVATVEVKKNEEAIKRLSEYLDADFKIASIKEIEKIQHRYKGSDFVEKTIGVRAVCEPSVELFGGTLITEKLSIDGMTLCIGVEEI</sequence>
<evidence type="ECO:0000259" key="2">
    <source>
        <dbReference type="Pfam" id="PF11760"/>
    </source>
</evidence>